<comment type="caution">
    <text evidence="1">The sequence shown here is derived from an EMBL/GenBank/DDBJ whole genome shotgun (WGS) entry which is preliminary data.</text>
</comment>
<sequence>MLTIRIRTSNGTRRVVVDEEDILSALSPRIQTEFATELKGRTFRLWREGDTSRCNLLSGIDGGRSFREVGLRQGEMLYLDVTNGRPQTDSISQPQSASFAVLLPLRFE</sequence>
<name>A0ACC2XAR1_9TREE</name>
<proteinExistence type="predicted"/>
<reference evidence="1" key="1">
    <citation type="submission" date="2023-04" db="EMBL/GenBank/DDBJ databases">
        <title>Draft Genome sequencing of Naganishia species isolated from polar environments using Oxford Nanopore Technology.</title>
        <authorList>
            <person name="Leo P."/>
            <person name="Venkateswaran K."/>
        </authorList>
    </citation>
    <scope>NUCLEOTIDE SEQUENCE</scope>
    <source>
        <strain evidence="1">DBVPG 5303</strain>
    </source>
</reference>
<dbReference type="EMBL" id="JASBWV010000020">
    <property type="protein sequence ID" value="KAJ9120484.1"/>
    <property type="molecule type" value="Genomic_DNA"/>
</dbReference>
<organism evidence="1 2">
    <name type="scientific">Naganishia onofrii</name>
    <dbReference type="NCBI Taxonomy" id="1851511"/>
    <lineage>
        <taxon>Eukaryota</taxon>
        <taxon>Fungi</taxon>
        <taxon>Dikarya</taxon>
        <taxon>Basidiomycota</taxon>
        <taxon>Agaricomycotina</taxon>
        <taxon>Tremellomycetes</taxon>
        <taxon>Filobasidiales</taxon>
        <taxon>Filobasidiaceae</taxon>
        <taxon>Naganishia</taxon>
    </lineage>
</organism>
<keyword evidence="2" id="KW-1185">Reference proteome</keyword>
<evidence type="ECO:0000313" key="2">
    <source>
        <dbReference type="Proteomes" id="UP001234202"/>
    </source>
</evidence>
<gene>
    <name evidence="1" type="ORF">QFC24_005157</name>
</gene>
<evidence type="ECO:0000313" key="1">
    <source>
        <dbReference type="EMBL" id="KAJ9120484.1"/>
    </source>
</evidence>
<dbReference type="Proteomes" id="UP001234202">
    <property type="component" value="Unassembled WGS sequence"/>
</dbReference>
<protein>
    <submittedName>
        <fullName evidence="1">Uncharacterized protein</fullName>
    </submittedName>
</protein>
<accession>A0ACC2XAR1</accession>